<proteinExistence type="predicted"/>
<keyword evidence="2" id="KW-1185">Reference proteome</keyword>
<organism evidence="1 2">
    <name type="scientific">Leptospira johnsonii</name>
    <dbReference type="NCBI Taxonomy" id="1917820"/>
    <lineage>
        <taxon>Bacteria</taxon>
        <taxon>Pseudomonadati</taxon>
        <taxon>Spirochaetota</taxon>
        <taxon>Spirochaetia</taxon>
        <taxon>Leptospirales</taxon>
        <taxon>Leptospiraceae</taxon>
        <taxon>Leptospira</taxon>
    </lineage>
</organism>
<name>A0A2P2D7Q7_9LEPT</name>
<reference evidence="1 2" key="1">
    <citation type="submission" date="2018-02" db="EMBL/GenBank/DDBJ databases">
        <title>Novel Leptospira species isolated from soil and water in Japan.</title>
        <authorList>
            <person name="Nakao R."/>
            <person name="Masuzawa T."/>
        </authorList>
    </citation>
    <scope>NUCLEOTIDE SEQUENCE [LARGE SCALE GENOMIC DNA]</scope>
    <source>
        <strain evidence="1 2">E8</strain>
    </source>
</reference>
<dbReference type="Proteomes" id="UP000245076">
    <property type="component" value="Unassembled WGS sequence"/>
</dbReference>
<accession>A0A2P2D7Q7</accession>
<comment type="caution">
    <text evidence="1">The sequence shown here is derived from an EMBL/GenBank/DDBJ whole genome shotgun (WGS) entry which is preliminary data.</text>
</comment>
<evidence type="ECO:0000313" key="1">
    <source>
        <dbReference type="EMBL" id="GBF40666.1"/>
    </source>
</evidence>
<sequence length="63" mass="7594">MKYTKEIPVKPGWYWRRNPDMPRLRRIVEVERHQGQYCAMINGLPFLLEKGFEYAGPIEEPEE</sequence>
<gene>
    <name evidence="1" type="ORF">LPTSP1_36840</name>
</gene>
<dbReference type="AlphaFoldDB" id="A0A2P2D7Q7"/>
<protein>
    <submittedName>
        <fullName evidence="1">Putative orphan protein</fullName>
    </submittedName>
</protein>
<dbReference type="EMBL" id="BFAY01000013">
    <property type="protein sequence ID" value="GBF40666.1"/>
    <property type="molecule type" value="Genomic_DNA"/>
</dbReference>
<evidence type="ECO:0000313" key="2">
    <source>
        <dbReference type="Proteomes" id="UP000245076"/>
    </source>
</evidence>